<dbReference type="InterPro" id="IPR008974">
    <property type="entry name" value="TRAF-like"/>
</dbReference>
<reference evidence="2" key="1">
    <citation type="journal article" date="2023" name="Plant Biotechnol. J.">
        <title>Chromosome-level wild Hevea brasiliensis genome provides new tools for genomic-assisted breeding and valuable loci to elevate rubber yield.</title>
        <authorList>
            <person name="Cheng H."/>
            <person name="Song X."/>
            <person name="Hu Y."/>
            <person name="Wu T."/>
            <person name="Yang Q."/>
            <person name="An Z."/>
            <person name="Feng S."/>
            <person name="Deng Z."/>
            <person name="Wu W."/>
            <person name="Zeng X."/>
            <person name="Tu M."/>
            <person name="Wang X."/>
            <person name="Huang H."/>
        </authorList>
    </citation>
    <scope>NUCLEOTIDE SEQUENCE</scope>
    <source>
        <strain evidence="2">MT/VB/25A 57/8</strain>
    </source>
</reference>
<accession>A0ABQ9MSB2</accession>
<dbReference type="InterPro" id="IPR002083">
    <property type="entry name" value="MATH/TRAF_dom"/>
</dbReference>
<dbReference type="Proteomes" id="UP001174677">
    <property type="component" value="Chromosome 4"/>
</dbReference>
<dbReference type="PANTHER" id="PTHR46162:SF2">
    <property type="entry name" value="ANKYRIN REPEAT-CONTAINING PROTEIN-RELATED"/>
    <property type="match status" value="1"/>
</dbReference>
<organism evidence="2 3">
    <name type="scientific">Hevea brasiliensis</name>
    <name type="common">Para rubber tree</name>
    <name type="synonym">Siphonia brasiliensis</name>
    <dbReference type="NCBI Taxonomy" id="3981"/>
    <lineage>
        <taxon>Eukaryota</taxon>
        <taxon>Viridiplantae</taxon>
        <taxon>Streptophyta</taxon>
        <taxon>Embryophyta</taxon>
        <taxon>Tracheophyta</taxon>
        <taxon>Spermatophyta</taxon>
        <taxon>Magnoliopsida</taxon>
        <taxon>eudicotyledons</taxon>
        <taxon>Gunneridae</taxon>
        <taxon>Pentapetalae</taxon>
        <taxon>rosids</taxon>
        <taxon>fabids</taxon>
        <taxon>Malpighiales</taxon>
        <taxon>Euphorbiaceae</taxon>
        <taxon>Crotonoideae</taxon>
        <taxon>Micrandreae</taxon>
        <taxon>Hevea</taxon>
    </lineage>
</organism>
<proteinExistence type="predicted"/>
<feature type="domain" description="MATH" evidence="1">
    <location>
        <begin position="163"/>
        <end position="287"/>
    </location>
</feature>
<dbReference type="PANTHER" id="PTHR46162">
    <property type="entry name" value="TRAF-LIKE FAMILY PROTEIN"/>
    <property type="match status" value="1"/>
</dbReference>
<dbReference type="CDD" id="cd00121">
    <property type="entry name" value="MATH"/>
    <property type="match status" value="2"/>
</dbReference>
<gene>
    <name evidence="2" type="ORF">P3X46_005809</name>
</gene>
<sequence length="296" mass="33802">MDESPGYYVVQIHNFGELKNAMKKYESAVFEAEGCKWKLVLYPSGNKTKHVNRHISFYLALADSVEHEDEEVYAVFCLYLLDQQNHNDLIAPGPDTRGKDRCFHKSKLEWGFDKFIGITEFFDASNGYLVNDTCVMGAEVVSVRKETITGKRESFTMTRELPDAKKSWKIEKFSKLKIDPLKMIFSAGDRQWMIELYPEGTGLGEGSYLSLYLALAEPIPPSSIIYTHVTLRLLDQAKDRHIVGKGNFCFSESSPKHGWSRFTPLHYLSRFKKSLLVNDICIVEAEIRVLGVANKH</sequence>
<comment type="caution">
    <text evidence="2">The sequence shown here is derived from an EMBL/GenBank/DDBJ whole genome shotgun (WGS) entry which is preliminary data.</text>
</comment>
<dbReference type="Pfam" id="PF22486">
    <property type="entry name" value="MATH_2"/>
    <property type="match status" value="2"/>
</dbReference>
<evidence type="ECO:0000313" key="2">
    <source>
        <dbReference type="EMBL" id="KAJ9181749.1"/>
    </source>
</evidence>
<dbReference type="Gene3D" id="2.60.210.10">
    <property type="entry name" value="Apoptosis, Tumor Necrosis Factor Receptor Associated Protein 2, Chain A"/>
    <property type="match status" value="2"/>
</dbReference>
<dbReference type="EMBL" id="JARPOI010000004">
    <property type="protein sequence ID" value="KAJ9181749.1"/>
    <property type="molecule type" value="Genomic_DNA"/>
</dbReference>
<name>A0ABQ9MSB2_HEVBR</name>
<evidence type="ECO:0000313" key="3">
    <source>
        <dbReference type="Proteomes" id="UP001174677"/>
    </source>
</evidence>
<feature type="domain" description="MATH" evidence="1">
    <location>
        <begin position="5"/>
        <end position="140"/>
    </location>
</feature>
<evidence type="ECO:0000259" key="1">
    <source>
        <dbReference type="PROSITE" id="PS50144"/>
    </source>
</evidence>
<protein>
    <recommendedName>
        <fullName evidence="1">MATH domain-containing protein</fullName>
    </recommendedName>
</protein>
<dbReference type="SMART" id="SM00061">
    <property type="entry name" value="MATH"/>
    <property type="match status" value="2"/>
</dbReference>
<keyword evidence="3" id="KW-1185">Reference proteome</keyword>
<dbReference type="SUPFAM" id="SSF49599">
    <property type="entry name" value="TRAF domain-like"/>
    <property type="match status" value="2"/>
</dbReference>
<dbReference type="PROSITE" id="PS50144">
    <property type="entry name" value="MATH"/>
    <property type="match status" value="2"/>
</dbReference>